<dbReference type="InterPro" id="IPR036705">
    <property type="entry name" value="Ribosyl_crysJ1_sf"/>
</dbReference>
<keyword evidence="12" id="KW-0479">Metal-binding</keyword>
<organism evidence="14 15">
    <name type="scientific">Cymbomonas tetramitiformis</name>
    <dbReference type="NCBI Taxonomy" id="36881"/>
    <lineage>
        <taxon>Eukaryota</taxon>
        <taxon>Viridiplantae</taxon>
        <taxon>Chlorophyta</taxon>
        <taxon>Pyramimonadophyceae</taxon>
        <taxon>Pyramimonadales</taxon>
        <taxon>Pyramimonadaceae</taxon>
        <taxon>Cymbomonas</taxon>
    </lineage>
</organism>
<evidence type="ECO:0000256" key="8">
    <source>
        <dbReference type="ARBA" id="ARBA00042850"/>
    </source>
</evidence>
<keyword evidence="15" id="KW-1185">Reference proteome</keyword>
<evidence type="ECO:0000256" key="11">
    <source>
        <dbReference type="ARBA" id="ARBA00049015"/>
    </source>
</evidence>
<evidence type="ECO:0000256" key="9">
    <source>
        <dbReference type="ARBA" id="ARBA00043187"/>
    </source>
</evidence>
<evidence type="ECO:0000256" key="6">
    <source>
        <dbReference type="ARBA" id="ARBA00042471"/>
    </source>
</evidence>
<dbReference type="PANTHER" id="PTHR16222:SF24">
    <property type="entry name" value="ADP-RIBOSYLHYDROLASE ARH3"/>
    <property type="match status" value="1"/>
</dbReference>
<proteinExistence type="inferred from homology"/>
<name>A0AAE0G0L6_9CHLO</name>
<gene>
    <name evidence="14" type="ORF">CYMTET_22107</name>
</gene>
<evidence type="ECO:0000256" key="3">
    <source>
        <dbReference type="ARBA" id="ARBA00022801"/>
    </source>
</evidence>
<feature type="binding site" evidence="12">
    <location>
        <position position="94"/>
    </location>
    <ligand>
        <name>Mg(2+)</name>
        <dbReference type="ChEBI" id="CHEBI:18420"/>
        <label>1</label>
    </ligand>
</feature>
<feature type="signal peptide" evidence="13">
    <location>
        <begin position="1"/>
        <end position="19"/>
    </location>
</feature>
<evidence type="ECO:0000256" key="7">
    <source>
        <dbReference type="ARBA" id="ARBA00042722"/>
    </source>
</evidence>
<dbReference type="SUPFAM" id="SSF101478">
    <property type="entry name" value="ADP-ribosylglycohydrolase"/>
    <property type="match status" value="1"/>
</dbReference>
<evidence type="ECO:0000256" key="10">
    <source>
        <dbReference type="ARBA" id="ARBA00043193"/>
    </source>
</evidence>
<evidence type="ECO:0000256" key="13">
    <source>
        <dbReference type="SAM" id="SignalP"/>
    </source>
</evidence>
<dbReference type="GO" id="GO:0046872">
    <property type="term" value="F:metal ion binding"/>
    <property type="evidence" value="ECO:0007669"/>
    <property type="project" value="UniProtKB-KW"/>
</dbReference>
<sequence>MHYFTFIIAIIILTSPASSTSVFEKAKASFFGGLVGDALSLGAHYEYDAPKIKKMVGQYRDFLGPGEKMGGMTHGVGWGKHNYHPGKGAGDLSDAGEVAIMLLEYLTYNGGRYSFDGYAEYWLKRIREGYGQCNFHTVKDGKCPPGQKPGYLNGGSRQTLRNLAQRPNAKGDDRKHLAANVNCLVSATHFGPLLAVETDEKSLAEHAASTVYLSHSNEEPVKAAGFLSKSIYHIIHEGLNVDKALEVAAAEMNDDFITEKLETAKAKVEEVLDRKRPLSKEEFADDLALTSLARLWDVGKTEPIKVGKASPTEGALPGSLYFVLRYKHSLEEALVANAGVGGDSCARAMVIGMLLGAAHGMEGIPLRWMQNLNAAGHVNQMYDILAQMKRIDKSEL</sequence>
<dbReference type="GO" id="GO:0004649">
    <property type="term" value="F:poly(ADP-ribose) glycohydrolase activity"/>
    <property type="evidence" value="ECO:0007669"/>
    <property type="project" value="UniProtKB-EC"/>
</dbReference>
<comment type="caution">
    <text evidence="14">The sequence shown here is derived from an EMBL/GenBank/DDBJ whole genome shotgun (WGS) entry which is preliminary data.</text>
</comment>
<feature type="binding site" evidence="12">
    <location>
        <position position="93"/>
    </location>
    <ligand>
        <name>Mg(2+)</name>
        <dbReference type="ChEBI" id="CHEBI:18420"/>
        <label>1</label>
    </ligand>
</feature>
<comment type="similarity">
    <text evidence="1">Belongs to the ADP-ribosylglycohydrolase family.</text>
</comment>
<comment type="catalytic activity">
    <reaction evidence="11">
        <text>alpha-NAD(+) + H2O = ADP-D-ribose + nicotinamide + H(+)</text>
        <dbReference type="Rhea" id="RHEA:68792"/>
        <dbReference type="ChEBI" id="CHEBI:15377"/>
        <dbReference type="ChEBI" id="CHEBI:15378"/>
        <dbReference type="ChEBI" id="CHEBI:17154"/>
        <dbReference type="ChEBI" id="CHEBI:57967"/>
        <dbReference type="ChEBI" id="CHEBI:77017"/>
    </reaction>
</comment>
<dbReference type="InterPro" id="IPR050792">
    <property type="entry name" value="ADP-ribosylglycohydrolase"/>
</dbReference>
<dbReference type="AlphaFoldDB" id="A0AAE0G0L6"/>
<keyword evidence="12" id="KW-0460">Magnesium</keyword>
<dbReference type="Pfam" id="PF03747">
    <property type="entry name" value="ADP_ribosyl_GH"/>
    <property type="match status" value="1"/>
</dbReference>
<evidence type="ECO:0000256" key="12">
    <source>
        <dbReference type="PIRSR" id="PIRSR605502-1"/>
    </source>
</evidence>
<keyword evidence="3" id="KW-0378">Hydrolase</keyword>
<reference evidence="14 15" key="1">
    <citation type="journal article" date="2015" name="Genome Biol. Evol.">
        <title>Comparative Genomics of a Bacterivorous Green Alga Reveals Evolutionary Causalities and Consequences of Phago-Mixotrophic Mode of Nutrition.</title>
        <authorList>
            <person name="Burns J.A."/>
            <person name="Paasch A."/>
            <person name="Narechania A."/>
            <person name="Kim E."/>
        </authorList>
    </citation>
    <scope>NUCLEOTIDE SEQUENCE [LARGE SCALE GENOMIC DNA]</scope>
    <source>
        <strain evidence="14 15">PLY_AMNH</strain>
    </source>
</reference>
<evidence type="ECO:0000256" key="2">
    <source>
        <dbReference type="ARBA" id="ARBA00012255"/>
    </source>
</evidence>
<protein>
    <recommendedName>
        <fullName evidence="4">ADP-ribosylhydrolase ARH3</fullName>
        <ecNumber evidence="2">3.2.1.143</ecNumber>
    </recommendedName>
    <alternativeName>
        <fullName evidence="5">ADP-ribose glycohydrolase ARH3</fullName>
    </alternativeName>
    <alternativeName>
        <fullName evidence="6">ADP-ribosylhydrolase 3</fullName>
    </alternativeName>
    <alternativeName>
        <fullName evidence="9">O-acetyl-ADP-ribose deacetylase ARH3</fullName>
    </alternativeName>
    <alternativeName>
        <fullName evidence="10">Poly(ADP-ribose) glycohydrolase ARH3</fullName>
    </alternativeName>
    <alternativeName>
        <fullName evidence="8">[Protein ADP-ribosylarginine] hydrolase-like protein 2</fullName>
    </alternativeName>
    <alternativeName>
        <fullName evidence="7">[Protein ADP-ribosylserine] hydrolase</fullName>
    </alternativeName>
</protein>
<accession>A0AAE0G0L6</accession>
<feature type="binding site" evidence="12">
    <location>
        <position position="343"/>
    </location>
    <ligand>
        <name>Mg(2+)</name>
        <dbReference type="ChEBI" id="CHEBI:18420"/>
        <label>1</label>
    </ligand>
</feature>
<evidence type="ECO:0000256" key="5">
    <source>
        <dbReference type="ARBA" id="ARBA00042398"/>
    </source>
</evidence>
<dbReference type="PANTHER" id="PTHR16222">
    <property type="entry name" value="ADP-RIBOSYLGLYCOHYDROLASE"/>
    <property type="match status" value="1"/>
</dbReference>
<evidence type="ECO:0000313" key="14">
    <source>
        <dbReference type="EMBL" id="KAK3269456.1"/>
    </source>
</evidence>
<dbReference type="EC" id="3.2.1.143" evidence="2"/>
<dbReference type="Proteomes" id="UP001190700">
    <property type="component" value="Unassembled WGS sequence"/>
</dbReference>
<keyword evidence="13" id="KW-0732">Signal</keyword>
<evidence type="ECO:0000256" key="4">
    <source>
        <dbReference type="ARBA" id="ARBA00041057"/>
    </source>
</evidence>
<dbReference type="Gene3D" id="1.10.4080.10">
    <property type="entry name" value="ADP-ribosylation/Crystallin J1"/>
    <property type="match status" value="1"/>
</dbReference>
<feature type="chain" id="PRO_5041936071" description="ADP-ribosylhydrolase ARH3" evidence="13">
    <location>
        <begin position="20"/>
        <end position="396"/>
    </location>
</feature>
<evidence type="ECO:0000256" key="1">
    <source>
        <dbReference type="ARBA" id="ARBA00010702"/>
    </source>
</evidence>
<evidence type="ECO:0000313" key="15">
    <source>
        <dbReference type="Proteomes" id="UP001190700"/>
    </source>
</evidence>
<comment type="cofactor">
    <cofactor evidence="12">
        <name>Mg(2+)</name>
        <dbReference type="ChEBI" id="CHEBI:18420"/>
    </cofactor>
    <text evidence="12">Binds 2 magnesium ions per subunit.</text>
</comment>
<dbReference type="EMBL" id="LGRX02010941">
    <property type="protein sequence ID" value="KAK3269456.1"/>
    <property type="molecule type" value="Genomic_DNA"/>
</dbReference>
<dbReference type="InterPro" id="IPR005502">
    <property type="entry name" value="Ribosyl_crysJ1"/>
</dbReference>